<sequence length="61" mass="7041">MTDVHWAVFALRDLNQAIDQKRYDVASYHINDAIYAIIARDAQDTAPLHDTKTRQVDANKR</sequence>
<proteinExistence type="predicted"/>
<organism evidence="1 2">
    <name type="scientific">Roseobacter insulae</name>
    <dbReference type="NCBI Taxonomy" id="2859783"/>
    <lineage>
        <taxon>Bacteria</taxon>
        <taxon>Pseudomonadati</taxon>
        <taxon>Pseudomonadota</taxon>
        <taxon>Alphaproteobacteria</taxon>
        <taxon>Rhodobacterales</taxon>
        <taxon>Roseobacteraceae</taxon>
        <taxon>Roseobacter</taxon>
    </lineage>
</organism>
<name>A0A9X1JYZ5_9RHOB</name>
<evidence type="ECO:0000313" key="1">
    <source>
        <dbReference type="EMBL" id="MBW4708811.1"/>
    </source>
</evidence>
<dbReference type="RefSeq" id="WP_219503426.1">
    <property type="nucleotide sequence ID" value="NZ_JAHXDN010000003.1"/>
</dbReference>
<keyword evidence="2" id="KW-1185">Reference proteome</keyword>
<protein>
    <submittedName>
        <fullName evidence="1">Uncharacterized protein</fullName>
    </submittedName>
</protein>
<accession>A0A9X1JYZ5</accession>
<dbReference type="AlphaFoldDB" id="A0A9X1JYZ5"/>
<evidence type="ECO:0000313" key="2">
    <source>
        <dbReference type="Proteomes" id="UP001138661"/>
    </source>
</evidence>
<dbReference type="Proteomes" id="UP001138661">
    <property type="component" value="Unassembled WGS sequence"/>
</dbReference>
<reference evidence="1" key="1">
    <citation type="submission" date="2021-07" db="EMBL/GenBank/DDBJ databases">
        <title>Roseobacter insulae sp. nov., isolated from a tidal flat.</title>
        <authorList>
            <person name="Park S."/>
            <person name="Yoon J.-H."/>
        </authorList>
    </citation>
    <scope>NUCLEOTIDE SEQUENCE</scope>
    <source>
        <strain evidence="1">YSTF-M11</strain>
    </source>
</reference>
<comment type="caution">
    <text evidence="1">The sequence shown here is derived from an EMBL/GenBank/DDBJ whole genome shotgun (WGS) entry which is preliminary data.</text>
</comment>
<gene>
    <name evidence="1" type="ORF">KX928_13560</name>
</gene>
<dbReference type="EMBL" id="JAHXDN010000003">
    <property type="protein sequence ID" value="MBW4708811.1"/>
    <property type="molecule type" value="Genomic_DNA"/>
</dbReference>